<accession>B4D1W6</accession>
<evidence type="ECO:0000313" key="1">
    <source>
        <dbReference type="EMBL" id="EDY15756.1"/>
    </source>
</evidence>
<dbReference type="SUPFAM" id="SSF54862">
    <property type="entry name" value="4Fe-4S ferredoxins"/>
    <property type="match status" value="1"/>
</dbReference>
<dbReference type="Pfam" id="PF13370">
    <property type="entry name" value="Fer4_13"/>
    <property type="match status" value="1"/>
</dbReference>
<dbReference type="EMBL" id="ABVL01000007">
    <property type="protein sequence ID" value="EDY19728.1"/>
    <property type="molecule type" value="Genomic_DNA"/>
</dbReference>
<organism evidence="2 3">
    <name type="scientific">Chthoniobacter flavus Ellin428</name>
    <dbReference type="NCBI Taxonomy" id="497964"/>
    <lineage>
        <taxon>Bacteria</taxon>
        <taxon>Pseudomonadati</taxon>
        <taxon>Verrucomicrobiota</taxon>
        <taxon>Spartobacteria</taxon>
        <taxon>Chthoniobacterales</taxon>
        <taxon>Chthoniobacteraceae</taxon>
        <taxon>Chthoniobacter</taxon>
    </lineage>
</organism>
<proteinExistence type="predicted"/>
<gene>
    <name evidence="2" type="ORF">CfE428DRAFT_2904</name>
    <name evidence="1" type="ORF">CfE428DRAFT_6717</name>
</gene>
<dbReference type="eggNOG" id="COG1141">
    <property type="taxonomic scope" value="Bacteria"/>
</dbReference>
<dbReference type="Proteomes" id="UP000005824">
    <property type="component" value="Unassembled WGS sequence"/>
</dbReference>
<dbReference type="RefSeq" id="WP_006980229.1">
    <property type="nucleotide sequence ID" value="NZ_ABVL01000007.1"/>
</dbReference>
<dbReference type="Gene3D" id="3.30.70.20">
    <property type="match status" value="1"/>
</dbReference>
<dbReference type="AlphaFoldDB" id="B4D1W6"/>
<evidence type="ECO:0008006" key="4">
    <source>
        <dbReference type="Google" id="ProtNLM"/>
    </source>
</evidence>
<keyword evidence="3" id="KW-1185">Reference proteome</keyword>
<sequence>MPRDDFQHRAPENVPGKYYVSDQCMDCDLCRETAPTVFARHAPGGYSYVRKQPETAKEESLVRECVEGCCVSTIHGDGDTFDWQAIPADTPYYLTPEGRAAHERFLDFKNGSCCKRRPNFLVRFFQRIFRNDRNA</sequence>
<reference evidence="2 3" key="1">
    <citation type="journal article" date="2011" name="J. Bacteriol.">
        <title>Genome sequence of Chthoniobacter flavus Ellin428, an aerobic heterotrophic soil bacterium.</title>
        <authorList>
            <person name="Kant R."/>
            <person name="van Passel M.W."/>
            <person name="Palva A."/>
            <person name="Lucas S."/>
            <person name="Lapidus A."/>
            <person name="Glavina Del Rio T."/>
            <person name="Dalin E."/>
            <person name="Tice H."/>
            <person name="Bruce D."/>
            <person name="Goodwin L."/>
            <person name="Pitluck S."/>
            <person name="Larimer F.W."/>
            <person name="Land M.L."/>
            <person name="Hauser L."/>
            <person name="Sangwan P."/>
            <person name="de Vos W.M."/>
            <person name="Janssen P.H."/>
            <person name="Smidt H."/>
        </authorList>
    </citation>
    <scope>NUCLEOTIDE SEQUENCE [LARGE SCALE GENOMIC DNA]</scope>
    <source>
        <strain evidence="2 3">Ellin428</strain>
    </source>
</reference>
<name>B4D1W6_9BACT</name>
<evidence type="ECO:0000313" key="2">
    <source>
        <dbReference type="EMBL" id="EDY19728.1"/>
    </source>
</evidence>
<protein>
    <recommendedName>
        <fullName evidence="4">Ferredoxin</fullName>
    </recommendedName>
</protein>
<comment type="caution">
    <text evidence="2">The sequence shown here is derived from an EMBL/GenBank/DDBJ whole genome shotgun (WGS) entry which is preliminary data.</text>
</comment>
<evidence type="ECO:0000313" key="3">
    <source>
        <dbReference type="Proteomes" id="UP000005824"/>
    </source>
</evidence>
<dbReference type="STRING" id="497964.CfE428DRAFT_2904"/>
<dbReference type="EMBL" id="ABVL01000062">
    <property type="protein sequence ID" value="EDY15756.1"/>
    <property type="molecule type" value="Genomic_DNA"/>
</dbReference>